<sequence>MSHHVMAALLCAAGLSLTGCAPPDPGEAARALSGTELANCCDNAEFYPPPVMQIADPLMPVLGPVFGNVVFREGHLEPPAAREAILAQLEPMDLLALSSKNRLSGKTLPGLFGHVVLYLGSEDDLKRAGLWDDPAVVPHHTAIRNGMYFIEADTNGVHLSDANHALATDALSILRLKTGCGTDRCDARAAFATLGREYDFTFDGTDPTKLYCTELAQIGLPGVDLPDRRLYDYTLMLPDDLVALVLADKSELKLVTHFTGTEKGWSETGRSGAMSELKGWWREAAVQPIPGQRRTLE</sequence>
<dbReference type="EMBL" id="NTJD01000001">
    <property type="protein sequence ID" value="PCD77959.1"/>
    <property type="molecule type" value="Genomic_DNA"/>
</dbReference>
<dbReference type="AlphaFoldDB" id="A0A2A4CUZ2"/>
<dbReference type="OrthoDB" id="195541at2"/>
<feature type="chain" id="PRO_5013354167" evidence="1">
    <location>
        <begin position="22"/>
        <end position="297"/>
    </location>
</feature>
<accession>A0A2A4CUZ2</accession>
<name>A0A2A4CUZ2_9RHOB</name>
<protein>
    <submittedName>
        <fullName evidence="2">Uncharacterized protein</fullName>
    </submittedName>
</protein>
<reference evidence="2 3" key="1">
    <citation type="submission" date="2017-09" db="EMBL/GenBank/DDBJ databases">
        <title>A multilocus sequence analysis scheme for characterization of bacteria in the genus Thioclava.</title>
        <authorList>
            <person name="Liu Y."/>
            <person name="Shao Z."/>
        </authorList>
    </citation>
    <scope>NUCLEOTIDE SEQUENCE [LARGE SCALE GENOMIC DNA]</scope>
    <source>
        <strain evidence="2 3">CAU 1312</strain>
    </source>
</reference>
<dbReference type="Proteomes" id="UP000243507">
    <property type="component" value="Unassembled WGS sequence"/>
</dbReference>
<keyword evidence="3" id="KW-1185">Reference proteome</keyword>
<dbReference type="Gene3D" id="3.90.1720.10">
    <property type="entry name" value="endopeptidase domain like (from Nostoc punctiforme)"/>
    <property type="match status" value="1"/>
</dbReference>
<evidence type="ECO:0000256" key="1">
    <source>
        <dbReference type="SAM" id="SignalP"/>
    </source>
</evidence>
<organism evidence="2 3">
    <name type="scientific">Pseudothioclava arenosa</name>
    <dbReference type="NCBI Taxonomy" id="1795308"/>
    <lineage>
        <taxon>Bacteria</taxon>
        <taxon>Pseudomonadati</taxon>
        <taxon>Pseudomonadota</taxon>
        <taxon>Alphaproteobacteria</taxon>
        <taxon>Rhodobacterales</taxon>
        <taxon>Paracoccaceae</taxon>
        <taxon>Pseudothioclava</taxon>
    </lineage>
</organism>
<evidence type="ECO:0000313" key="3">
    <source>
        <dbReference type="Proteomes" id="UP000243507"/>
    </source>
</evidence>
<comment type="caution">
    <text evidence="2">The sequence shown here is derived from an EMBL/GenBank/DDBJ whole genome shotgun (WGS) entry which is preliminary data.</text>
</comment>
<feature type="signal peptide" evidence="1">
    <location>
        <begin position="1"/>
        <end position="21"/>
    </location>
</feature>
<evidence type="ECO:0000313" key="2">
    <source>
        <dbReference type="EMBL" id="PCD77959.1"/>
    </source>
</evidence>
<dbReference type="InterPro" id="IPR038765">
    <property type="entry name" value="Papain-like_cys_pep_sf"/>
</dbReference>
<keyword evidence="1" id="KW-0732">Signal</keyword>
<dbReference type="Pfam" id="PF05708">
    <property type="entry name" value="Peptidase_C92"/>
    <property type="match status" value="1"/>
</dbReference>
<proteinExistence type="predicted"/>
<gene>
    <name evidence="2" type="ORF">CLN94_01200</name>
</gene>
<dbReference type="SUPFAM" id="SSF54001">
    <property type="entry name" value="Cysteine proteinases"/>
    <property type="match status" value="1"/>
</dbReference>
<dbReference type="InterPro" id="IPR024453">
    <property type="entry name" value="Peptidase_C92"/>
</dbReference>